<dbReference type="PaxDb" id="3708-A0A078IM91"/>
<dbReference type="AlphaFoldDB" id="A0A078IM91"/>
<dbReference type="Proteomes" id="UP000028999">
    <property type="component" value="Unassembled WGS sequence"/>
</dbReference>
<accession>A0A078IM91</accession>
<proteinExistence type="predicted"/>
<dbReference type="STRING" id="3708.A0A078IM91"/>
<dbReference type="Gramene" id="CDY51042">
    <property type="protein sequence ID" value="CDY51042"/>
    <property type="gene ID" value="GSBRNA2T00098082001"/>
</dbReference>
<evidence type="ECO:0000313" key="2">
    <source>
        <dbReference type="EMBL" id="CDY51042.1"/>
    </source>
</evidence>
<gene>
    <name evidence="2" type="primary">BnaA06g03050D</name>
    <name evidence="2" type="ORF">GSBRNA2T00098082001</name>
</gene>
<keyword evidence="3" id="KW-1185">Reference proteome</keyword>
<evidence type="ECO:0000313" key="3">
    <source>
        <dbReference type="Proteomes" id="UP000028999"/>
    </source>
</evidence>
<name>A0A078IM91_BRANA</name>
<evidence type="ECO:0000256" key="1">
    <source>
        <dbReference type="SAM" id="MobiDB-lite"/>
    </source>
</evidence>
<feature type="compositionally biased region" description="Low complexity" evidence="1">
    <location>
        <begin position="63"/>
        <end position="73"/>
    </location>
</feature>
<protein>
    <submittedName>
        <fullName evidence="2">BnaA06g03050D protein</fullName>
    </submittedName>
</protein>
<organism evidence="2 3">
    <name type="scientific">Brassica napus</name>
    <name type="common">Rape</name>
    <dbReference type="NCBI Taxonomy" id="3708"/>
    <lineage>
        <taxon>Eukaryota</taxon>
        <taxon>Viridiplantae</taxon>
        <taxon>Streptophyta</taxon>
        <taxon>Embryophyta</taxon>
        <taxon>Tracheophyta</taxon>
        <taxon>Spermatophyta</taxon>
        <taxon>Magnoliopsida</taxon>
        <taxon>eudicotyledons</taxon>
        <taxon>Gunneridae</taxon>
        <taxon>Pentapetalae</taxon>
        <taxon>rosids</taxon>
        <taxon>malvids</taxon>
        <taxon>Brassicales</taxon>
        <taxon>Brassicaceae</taxon>
        <taxon>Brassiceae</taxon>
        <taxon>Brassica</taxon>
    </lineage>
</organism>
<sequence>MCTEKEGRSRPSIKQVLRMLCESYDPLHSGFAKAVDEEVGQDTMQRTVLRFQRSNNNRFIGGSSSSKSLCSQSVPHSPVNGLSF</sequence>
<feature type="region of interest" description="Disordered" evidence="1">
    <location>
        <begin position="62"/>
        <end position="84"/>
    </location>
</feature>
<reference evidence="2 3" key="1">
    <citation type="journal article" date="2014" name="Science">
        <title>Plant genetics. Early allopolyploid evolution in the post-Neolithic Brassica napus oilseed genome.</title>
        <authorList>
            <person name="Chalhoub B."/>
            <person name="Denoeud F."/>
            <person name="Liu S."/>
            <person name="Parkin I.A."/>
            <person name="Tang H."/>
            <person name="Wang X."/>
            <person name="Chiquet J."/>
            <person name="Belcram H."/>
            <person name="Tong C."/>
            <person name="Samans B."/>
            <person name="Correa M."/>
            <person name="Da Silva C."/>
            <person name="Just J."/>
            <person name="Falentin C."/>
            <person name="Koh C.S."/>
            <person name="Le Clainche I."/>
            <person name="Bernard M."/>
            <person name="Bento P."/>
            <person name="Noel B."/>
            <person name="Labadie K."/>
            <person name="Alberti A."/>
            <person name="Charles M."/>
            <person name="Arnaud D."/>
            <person name="Guo H."/>
            <person name="Daviaud C."/>
            <person name="Alamery S."/>
            <person name="Jabbari K."/>
            <person name="Zhao M."/>
            <person name="Edger P.P."/>
            <person name="Chelaifa H."/>
            <person name="Tack D."/>
            <person name="Lassalle G."/>
            <person name="Mestiri I."/>
            <person name="Schnel N."/>
            <person name="Le Paslier M.C."/>
            <person name="Fan G."/>
            <person name="Renault V."/>
            <person name="Bayer P.E."/>
            <person name="Golicz A.A."/>
            <person name="Manoli S."/>
            <person name="Lee T.H."/>
            <person name="Thi V.H."/>
            <person name="Chalabi S."/>
            <person name="Hu Q."/>
            <person name="Fan C."/>
            <person name="Tollenaere R."/>
            <person name="Lu Y."/>
            <person name="Battail C."/>
            <person name="Shen J."/>
            <person name="Sidebottom C.H."/>
            <person name="Wang X."/>
            <person name="Canaguier A."/>
            <person name="Chauveau A."/>
            <person name="Berard A."/>
            <person name="Deniot G."/>
            <person name="Guan M."/>
            <person name="Liu Z."/>
            <person name="Sun F."/>
            <person name="Lim Y.P."/>
            <person name="Lyons E."/>
            <person name="Town C.D."/>
            <person name="Bancroft I."/>
            <person name="Wang X."/>
            <person name="Meng J."/>
            <person name="Ma J."/>
            <person name="Pires J.C."/>
            <person name="King G.J."/>
            <person name="Brunel D."/>
            <person name="Delourme R."/>
            <person name="Renard M."/>
            <person name="Aury J.M."/>
            <person name="Adams K.L."/>
            <person name="Batley J."/>
            <person name="Snowdon R.J."/>
            <person name="Tost J."/>
            <person name="Edwards D."/>
            <person name="Zhou Y."/>
            <person name="Hua W."/>
            <person name="Sharpe A.G."/>
            <person name="Paterson A.H."/>
            <person name="Guan C."/>
            <person name="Wincker P."/>
        </authorList>
    </citation>
    <scope>NUCLEOTIDE SEQUENCE [LARGE SCALE GENOMIC DNA]</scope>
    <source>
        <strain evidence="3">cv. Darmor-bzh</strain>
    </source>
</reference>
<dbReference type="EMBL" id="LK032960">
    <property type="protein sequence ID" value="CDY51042.1"/>
    <property type="molecule type" value="Genomic_DNA"/>
</dbReference>